<evidence type="ECO:0000313" key="16">
    <source>
        <dbReference type="Proteomes" id="UP001608902"/>
    </source>
</evidence>
<evidence type="ECO:0000256" key="1">
    <source>
        <dbReference type="ARBA" id="ARBA00003195"/>
    </source>
</evidence>
<keyword evidence="13" id="KW-1015">Disulfide bond</keyword>
<comment type="similarity">
    <text evidence="3">Belongs to the complex I NDUFA2 subunit family.</text>
</comment>
<comment type="subcellular location">
    <subcellularLocation>
        <location evidence="2">Mitochondrion inner membrane</location>
        <topology evidence="2">Peripheral membrane protein</topology>
        <orientation evidence="2">Matrix side</orientation>
    </subcellularLocation>
</comment>
<dbReference type="InterPro" id="IPR016464">
    <property type="entry name" value="NADH_Ub_cplx-1_asu_su-2"/>
</dbReference>
<dbReference type="SUPFAM" id="SSF52833">
    <property type="entry name" value="Thioredoxin-like"/>
    <property type="match status" value="1"/>
</dbReference>
<comment type="function">
    <text evidence="1">Accessory subunit of the mitochondrial membrane respiratory chain NADH dehydrogenase (Complex I), that is believed not to be involved in catalysis. Complex I functions in the transfer of electrons from NADH to the respiratory chain. The immediate electron acceptor for the enzyme is believed to be ubiquinone.</text>
</comment>
<keyword evidence="9" id="KW-0496">Mitochondrion</keyword>
<keyword evidence="6" id="KW-0679">Respiratory chain</keyword>
<dbReference type="Gene3D" id="3.40.30.10">
    <property type="entry name" value="Glutaredoxin"/>
    <property type="match status" value="1"/>
</dbReference>
<protein>
    <recommendedName>
        <fullName evidence="4">NADH dehydrogenase [ubiquinone] 1 alpha subcomplex subunit 2</fullName>
    </recommendedName>
    <alternativeName>
        <fullName evidence="11">Complex I-B8</fullName>
    </alternativeName>
    <alternativeName>
        <fullName evidence="12">NADH-ubiquinone oxidoreductase B8 subunit</fullName>
    </alternativeName>
</protein>
<dbReference type="InterPro" id="IPR036249">
    <property type="entry name" value="Thioredoxin-like_sf"/>
</dbReference>
<dbReference type="Pfam" id="PF05047">
    <property type="entry name" value="L51_S25_CI-B8"/>
    <property type="match status" value="1"/>
</dbReference>
<dbReference type="EMBL" id="JBGFUD010014265">
    <property type="protein sequence ID" value="MFH4983884.1"/>
    <property type="molecule type" value="Genomic_DNA"/>
</dbReference>
<dbReference type="AlphaFoldDB" id="A0ABD6F1V4"/>
<dbReference type="GO" id="GO:0005743">
    <property type="term" value="C:mitochondrial inner membrane"/>
    <property type="evidence" value="ECO:0007669"/>
    <property type="project" value="UniProtKB-SubCell"/>
</dbReference>
<evidence type="ECO:0000256" key="3">
    <source>
        <dbReference type="ARBA" id="ARBA00008939"/>
    </source>
</evidence>
<evidence type="ECO:0000256" key="11">
    <source>
        <dbReference type="ARBA" id="ARBA00031441"/>
    </source>
</evidence>
<evidence type="ECO:0000256" key="2">
    <source>
        <dbReference type="ARBA" id="ARBA00004443"/>
    </source>
</evidence>
<keyword evidence="10" id="KW-0472">Membrane</keyword>
<dbReference type="SMART" id="SM00916">
    <property type="entry name" value="L51_S25_CI-B8"/>
    <property type="match status" value="1"/>
</dbReference>
<organism evidence="15 16">
    <name type="scientific">Gnathostoma spinigerum</name>
    <dbReference type="NCBI Taxonomy" id="75299"/>
    <lineage>
        <taxon>Eukaryota</taxon>
        <taxon>Metazoa</taxon>
        <taxon>Ecdysozoa</taxon>
        <taxon>Nematoda</taxon>
        <taxon>Chromadorea</taxon>
        <taxon>Rhabditida</taxon>
        <taxon>Spirurina</taxon>
        <taxon>Gnathostomatomorpha</taxon>
        <taxon>Gnathostomatoidea</taxon>
        <taxon>Gnathostomatidae</taxon>
        <taxon>Gnathostoma</taxon>
    </lineage>
</organism>
<evidence type="ECO:0000256" key="4">
    <source>
        <dbReference type="ARBA" id="ARBA00016394"/>
    </source>
</evidence>
<evidence type="ECO:0000256" key="12">
    <source>
        <dbReference type="ARBA" id="ARBA00032513"/>
    </source>
</evidence>
<dbReference type="PANTHER" id="PTHR12878:SF0">
    <property type="entry name" value="NADH DEHYDROGENASE [UBIQUINONE] 1 ALPHA SUBCOMPLEX SUBUNIT 2"/>
    <property type="match status" value="1"/>
</dbReference>
<accession>A0ABD6F1V4</accession>
<comment type="caution">
    <text evidence="15">The sequence shown here is derived from an EMBL/GenBank/DDBJ whole genome shotgun (WGS) entry which is preliminary data.</text>
</comment>
<gene>
    <name evidence="15" type="ORF">AB6A40_010593</name>
</gene>
<keyword evidence="7" id="KW-0999">Mitochondrion inner membrane</keyword>
<name>A0ABD6F1V4_9BILA</name>
<dbReference type="InterPro" id="IPR007741">
    <property type="entry name" value="Ribosomal_mL43/mS25/NADH_DH"/>
</dbReference>
<dbReference type="Proteomes" id="UP001608902">
    <property type="component" value="Unassembled WGS sequence"/>
</dbReference>
<evidence type="ECO:0000256" key="8">
    <source>
        <dbReference type="ARBA" id="ARBA00022982"/>
    </source>
</evidence>
<feature type="domain" description="Ribosomal protein/NADH dehydrogenase" evidence="14">
    <location>
        <begin position="20"/>
        <end position="93"/>
    </location>
</feature>
<evidence type="ECO:0000256" key="9">
    <source>
        <dbReference type="ARBA" id="ARBA00023128"/>
    </source>
</evidence>
<proteinExistence type="inferred from homology"/>
<dbReference type="PANTHER" id="PTHR12878">
    <property type="entry name" value="NADH-UBIQUINONE OXIDOREDUCTASE B8 SUBUNIT"/>
    <property type="match status" value="1"/>
</dbReference>
<reference evidence="15 16" key="1">
    <citation type="submission" date="2024-08" db="EMBL/GenBank/DDBJ databases">
        <title>Gnathostoma spinigerum genome.</title>
        <authorList>
            <person name="Gonzalez-Bertolin B."/>
            <person name="Monzon S."/>
            <person name="Zaballos A."/>
            <person name="Jimenez P."/>
            <person name="Dekumyoy P."/>
            <person name="Varona S."/>
            <person name="Cuesta I."/>
            <person name="Sumanam S."/>
            <person name="Adisakwattana P."/>
            <person name="Gasser R.B."/>
            <person name="Hernandez-Gonzalez A."/>
            <person name="Young N.D."/>
            <person name="Perteguer M.J."/>
        </authorList>
    </citation>
    <scope>NUCLEOTIDE SEQUENCE [LARGE SCALE GENOMIC DNA]</scope>
    <source>
        <strain evidence="15">AL3</strain>
        <tissue evidence="15">Liver</tissue>
    </source>
</reference>
<feature type="disulfide bond" description="Redox-active" evidence="13">
    <location>
        <begin position="19"/>
        <end position="53"/>
    </location>
</feature>
<evidence type="ECO:0000259" key="14">
    <source>
        <dbReference type="SMART" id="SM00916"/>
    </source>
</evidence>
<evidence type="ECO:0000313" key="15">
    <source>
        <dbReference type="EMBL" id="MFH4983884.1"/>
    </source>
</evidence>
<keyword evidence="8" id="KW-0249">Electron transport</keyword>
<evidence type="ECO:0000256" key="7">
    <source>
        <dbReference type="ARBA" id="ARBA00022792"/>
    </source>
</evidence>
<keyword evidence="5" id="KW-0813">Transport</keyword>
<evidence type="ECO:0000256" key="10">
    <source>
        <dbReference type="ARBA" id="ARBA00023136"/>
    </source>
</evidence>
<evidence type="ECO:0000256" key="5">
    <source>
        <dbReference type="ARBA" id="ARBA00022448"/>
    </source>
</evidence>
<evidence type="ECO:0000256" key="13">
    <source>
        <dbReference type="PIRSR" id="PIRSR005822-1"/>
    </source>
</evidence>
<dbReference type="PIRSF" id="PIRSF005822">
    <property type="entry name" value="NDUA2"/>
    <property type="match status" value="1"/>
</dbReference>
<keyword evidence="16" id="KW-1185">Reference proteome</keyword>
<sequence>MSNIRLVGGALRELRIHLCQKSSASSGVREFIMHDYVPLKKANSTFPILIRECSGITPRIWARYEHGKETSVSLENASREQDRYVMRKLVFAEHVIHDIS</sequence>
<evidence type="ECO:0000256" key="6">
    <source>
        <dbReference type="ARBA" id="ARBA00022660"/>
    </source>
</evidence>